<dbReference type="InterPro" id="IPR036365">
    <property type="entry name" value="PGBD-like_sf"/>
</dbReference>
<dbReference type="InterPro" id="IPR036505">
    <property type="entry name" value="Amidase/PGRP_sf"/>
</dbReference>
<proteinExistence type="predicted"/>
<evidence type="ECO:0000313" key="3">
    <source>
        <dbReference type="EMBL" id="MCF2871188.1"/>
    </source>
</evidence>
<dbReference type="Proteomes" id="UP001200557">
    <property type="component" value="Unassembled WGS sequence"/>
</dbReference>
<comment type="caution">
    <text evidence="3">The sequence shown here is derived from an EMBL/GenBank/DDBJ whole genome shotgun (WGS) entry which is preliminary data.</text>
</comment>
<dbReference type="InterPro" id="IPR002477">
    <property type="entry name" value="Peptidoglycan-bd-like"/>
</dbReference>
<dbReference type="RefSeq" id="WP_235225305.1">
    <property type="nucleotide sequence ID" value="NZ_JAKGAQ010000002.1"/>
</dbReference>
<evidence type="ECO:0000313" key="4">
    <source>
        <dbReference type="Proteomes" id="UP001200557"/>
    </source>
</evidence>
<dbReference type="SUPFAM" id="SSF47090">
    <property type="entry name" value="PGBD-like"/>
    <property type="match status" value="1"/>
</dbReference>
<dbReference type="SUPFAM" id="SSF55846">
    <property type="entry name" value="N-acetylmuramoyl-L-alanine amidase-like"/>
    <property type="match status" value="1"/>
</dbReference>
<dbReference type="Gene3D" id="3.40.80.10">
    <property type="entry name" value="Peptidoglycan recognition protein-like"/>
    <property type="match status" value="1"/>
</dbReference>
<protein>
    <submittedName>
        <fullName evidence="3">N-acetylmuramoyl-L-alanine amidase</fullName>
    </submittedName>
</protein>
<accession>A0ABS9CYP1</accession>
<dbReference type="Gene3D" id="1.10.101.10">
    <property type="entry name" value="PGBD-like superfamily/PGBD"/>
    <property type="match status" value="1"/>
</dbReference>
<dbReference type="InterPro" id="IPR002502">
    <property type="entry name" value="Amidase_domain"/>
</dbReference>
<dbReference type="Pfam" id="PF01510">
    <property type="entry name" value="Amidase_2"/>
    <property type="match status" value="1"/>
</dbReference>
<sequence>MFNKPNRRVDRVFIHCSASDHANHDNVATMDRWHRERGWSGVGYHLFIRKDGTLEAGRDLERAPAAQSGHNRGSIAICLHGLKLEKFTTAQFDTLKSLSVQINNAYSGAVTFHGHREVAAKACPVFEYKDVLALNEFGQLGLTGANTKPLIAATSSTDSNNMPVLRRGDRGSAVAQLQRLLMIKDDGIFGPKSDAEVRDFQTTQGLVRDGVVGKNTWAALIANDRVVHDGG</sequence>
<dbReference type="CDD" id="cd06583">
    <property type="entry name" value="PGRP"/>
    <property type="match status" value="1"/>
</dbReference>
<feature type="domain" description="N-acetylmuramoyl-L-alanine amidase" evidence="2">
    <location>
        <begin position="6"/>
        <end position="124"/>
    </location>
</feature>
<gene>
    <name evidence="3" type="ORF">L0664_08925</name>
</gene>
<dbReference type="Pfam" id="PF01471">
    <property type="entry name" value="PG_binding_1"/>
    <property type="match status" value="1"/>
</dbReference>
<dbReference type="EMBL" id="JAKGAQ010000002">
    <property type="protein sequence ID" value="MCF2871188.1"/>
    <property type="molecule type" value="Genomic_DNA"/>
</dbReference>
<name>A0ABS9CYP1_9RHOB</name>
<dbReference type="InterPro" id="IPR036366">
    <property type="entry name" value="PGBDSf"/>
</dbReference>
<evidence type="ECO:0000259" key="1">
    <source>
        <dbReference type="Pfam" id="PF01471"/>
    </source>
</evidence>
<reference evidence="3 4" key="1">
    <citation type="submission" date="2022-01" db="EMBL/GenBank/DDBJ databases">
        <title>Octadecabacter sp. nov., isolated from a marine alga.</title>
        <authorList>
            <person name="Jin M.S."/>
            <person name="Kim H.M."/>
            <person name="Han D.M."/>
            <person name="Jung J.J."/>
            <person name="Jeon C.O."/>
        </authorList>
    </citation>
    <scope>NUCLEOTIDE SEQUENCE [LARGE SCALE GENOMIC DNA]</scope>
    <source>
        <strain evidence="3 4">G9-8</strain>
    </source>
</reference>
<feature type="domain" description="Peptidoglycan binding-like" evidence="1">
    <location>
        <begin position="175"/>
        <end position="220"/>
    </location>
</feature>
<evidence type="ECO:0000259" key="2">
    <source>
        <dbReference type="Pfam" id="PF01510"/>
    </source>
</evidence>
<organism evidence="3 4">
    <name type="scientific">Octadecabacter dasysiphoniae</name>
    <dbReference type="NCBI Taxonomy" id="2909341"/>
    <lineage>
        <taxon>Bacteria</taxon>
        <taxon>Pseudomonadati</taxon>
        <taxon>Pseudomonadota</taxon>
        <taxon>Alphaproteobacteria</taxon>
        <taxon>Rhodobacterales</taxon>
        <taxon>Roseobacteraceae</taxon>
        <taxon>Octadecabacter</taxon>
    </lineage>
</organism>
<keyword evidence="4" id="KW-1185">Reference proteome</keyword>